<protein>
    <submittedName>
        <fullName evidence="1">Ubiquitin carboxyl-terminal hydrolase 13-like isoform X1</fullName>
    </submittedName>
</protein>
<sequence length="246" mass="28260">VSDILYYEVLDIPLPELQGLKTLKIAFHHATKKEVELSHPDAELGLLEVFYHKIFKIVPPTEKIENINDKYWTLRAEEEEFIFENSDTTFESFYLFHIPIEDSDSLMEDIDLSFTQDDPMPPGIKEDDYDSARDILILKELLSNDSLSLPENESFHFNIPSSSRPLAKPPDGNTRILNVKVMGGISEHKVLMPRLMFTLVLNEENSLNLLTRLGHEAFQPSTECPMMIYGNNTPILDVSFLHFYSP</sequence>
<keyword evidence="1" id="KW-0378">Hydrolase</keyword>
<comment type="caution">
    <text evidence="1">The sequence shown here is derived from an EMBL/GenBank/DDBJ whole genome shotgun (WGS) entry which is preliminary data.</text>
</comment>
<dbReference type="GO" id="GO:0016787">
    <property type="term" value="F:hydrolase activity"/>
    <property type="evidence" value="ECO:0007669"/>
    <property type="project" value="UniProtKB-KW"/>
</dbReference>
<feature type="non-terminal residue" evidence="1">
    <location>
        <position position="1"/>
    </location>
</feature>
<organism evidence="1">
    <name type="scientific">Tanacetum cinerariifolium</name>
    <name type="common">Dalmatian daisy</name>
    <name type="synonym">Chrysanthemum cinerariifolium</name>
    <dbReference type="NCBI Taxonomy" id="118510"/>
    <lineage>
        <taxon>Eukaryota</taxon>
        <taxon>Viridiplantae</taxon>
        <taxon>Streptophyta</taxon>
        <taxon>Embryophyta</taxon>
        <taxon>Tracheophyta</taxon>
        <taxon>Spermatophyta</taxon>
        <taxon>Magnoliopsida</taxon>
        <taxon>eudicotyledons</taxon>
        <taxon>Gunneridae</taxon>
        <taxon>Pentapetalae</taxon>
        <taxon>asterids</taxon>
        <taxon>campanulids</taxon>
        <taxon>Asterales</taxon>
        <taxon>Asteraceae</taxon>
        <taxon>Asteroideae</taxon>
        <taxon>Anthemideae</taxon>
        <taxon>Anthemidinae</taxon>
        <taxon>Tanacetum</taxon>
    </lineage>
</organism>
<name>A0A699HYG4_TANCI</name>
<proteinExistence type="predicted"/>
<evidence type="ECO:0000313" key="1">
    <source>
        <dbReference type="EMBL" id="GEY96290.1"/>
    </source>
</evidence>
<reference evidence="1" key="1">
    <citation type="journal article" date="2019" name="Sci. Rep.">
        <title>Draft genome of Tanacetum cinerariifolium, the natural source of mosquito coil.</title>
        <authorList>
            <person name="Yamashiro T."/>
            <person name="Shiraishi A."/>
            <person name="Satake H."/>
            <person name="Nakayama K."/>
        </authorList>
    </citation>
    <scope>NUCLEOTIDE SEQUENCE</scope>
</reference>
<dbReference type="EMBL" id="BKCJ010226817">
    <property type="protein sequence ID" value="GEY96290.1"/>
    <property type="molecule type" value="Genomic_DNA"/>
</dbReference>
<dbReference type="AlphaFoldDB" id="A0A699HYG4"/>
<gene>
    <name evidence="1" type="ORF">Tci_468264</name>
</gene>
<accession>A0A699HYG4</accession>